<proteinExistence type="predicted"/>
<accession>A0AAF0Y7V3</accession>
<evidence type="ECO:0000256" key="1">
    <source>
        <dbReference type="SAM" id="MobiDB-lite"/>
    </source>
</evidence>
<name>A0AAF0Y7V3_9TREE</name>
<dbReference type="GeneID" id="87808448"/>
<reference evidence="2" key="1">
    <citation type="submission" date="2023-10" db="EMBL/GenBank/DDBJ databases">
        <authorList>
            <person name="Noh H."/>
        </authorList>
    </citation>
    <scope>NUCLEOTIDE SEQUENCE</scope>
    <source>
        <strain evidence="2">DUCC4014</strain>
    </source>
</reference>
<dbReference type="RefSeq" id="XP_062627727.1">
    <property type="nucleotide sequence ID" value="XM_062771743.1"/>
</dbReference>
<feature type="compositionally biased region" description="Basic and acidic residues" evidence="1">
    <location>
        <begin position="29"/>
        <end position="40"/>
    </location>
</feature>
<organism evidence="2 3">
    <name type="scientific">Vanrija pseudolonga</name>
    <dbReference type="NCBI Taxonomy" id="143232"/>
    <lineage>
        <taxon>Eukaryota</taxon>
        <taxon>Fungi</taxon>
        <taxon>Dikarya</taxon>
        <taxon>Basidiomycota</taxon>
        <taxon>Agaricomycotina</taxon>
        <taxon>Tremellomycetes</taxon>
        <taxon>Trichosporonales</taxon>
        <taxon>Trichosporonaceae</taxon>
        <taxon>Vanrija</taxon>
    </lineage>
</organism>
<gene>
    <name evidence="2" type="ORF">LOC62_04G005219</name>
</gene>
<feature type="compositionally biased region" description="Acidic residues" evidence="1">
    <location>
        <begin position="51"/>
        <end position="74"/>
    </location>
</feature>
<sequence>MLTTITLPPEYDDLPESARLWLQTLYGHPPEKREKQHSYDESQSGAAAEDLAGDDNDDAKVDDDDDAKVDDDDDHSSTPAEHDQTGPCSSAPSKTDIFLESCVTRPFTLRSFIEAFDMVCMVIPRAQVILLPKYRYLLPLVVIRLVELLFSSVAGAMGLWAKARLMSTVADSFVTGHPVLLRDAAWSIAAAATLAAVEIISDGHF</sequence>
<dbReference type="AlphaFoldDB" id="A0AAF0Y7V3"/>
<evidence type="ECO:0000313" key="3">
    <source>
        <dbReference type="Proteomes" id="UP000827549"/>
    </source>
</evidence>
<evidence type="ECO:0000313" key="2">
    <source>
        <dbReference type="EMBL" id="WOO81695.1"/>
    </source>
</evidence>
<keyword evidence="3" id="KW-1185">Reference proteome</keyword>
<dbReference type="EMBL" id="CP086717">
    <property type="protein sequence ID" value="WOO81695.1"/>
    <property type="molecule type" value="Genomic_DNA"/>
</dbReference>
<protein>
    <submittedName>
        <fullName evidence="2">Uncharacterized protein</fullName>
    </submittedName>
</protein>
<dbReference type="Proteomes" id="UP000827549">
    <property type="component" value="Chromosome 4"/>
</dbReference>
<feature type="region of interest" description="Disordered" evidence="1">
    <location>
        <begin position="25"/>
        <end position="92"/>
    </location>
</feature>